<keyword evidence="1" id="KW-1133">Transmembrane helix</keyword>
<proteinExistence type="predicted"/>
<comment type="caution">
    <text evidence="2">The sequence shown here is derived from an EMBL/GenBank/DDBJ whole genome shotgun (WGS) entry which is preliminary data.</text>
</comment>
<keyword evidence="1" id="KW-0472">Membrane</keyword>
<evidence type="ECO:0008006" key="3">
    <source>
        <dbReference type="Google" id="ProtNLM"/>
    </source>
</evidence>
<feature type="transmembrane region" description="Helical" evidence="1">
    <location>
        <begin position="27"/>
        <end position="48"/>
    </location>
</feature>
<name>A0A6A8A2R9_RHIML</name>
<gene>
    <name evidence="2" type="ORF">GHK45_32090</name>
</gene>
<dbReference type="RefSeq" id="WP_153318965.1">
    <property type="nucleotide sequence ID" value="NZ_WISP01000208.1"/>
</dbReference>
<dbReference type="EMBL" id="WISP01000208">
    <property type="protein sequence ID" value="MQW08207.1"/>
    <property type="molecule type" value="Genomic_DNA"/>
</dbReference>
<evidence type="ECO:0000256" key="1">
    <source>
        <dbReference type="SAM" id="Phobius"/>
    </source>
</evidence>
<keyword evidence="1" id="KW-0812">Transmembrane</keyword>
<organism evidence="2">
    <name type="scientific">Rhizobium meliloti</name>
    <name type="common">Ensifer meliloti</name>
    <name type="synonym">Sinorhizobium meliloti</name>
    <dbReference type="NCBI Taxonomy" id="382"/>
    <lineage>
        <taxon>Bacteria</taxon>
        <taxon>Pseudomonadati</taxon>
        <taxon>Pseudomonadota</taxon>
        <taxon>Alphaproteobacteria</taxon>
        <taxon>Hyphomicrobiales</taxon>
        <taxon>Rhizobiaceae</taxon>
        <taxon>Sinorhizobium/Ensifer group</taxon>
        <taxon>Sinorhizobium</taxon>
    </lineage>
</organism>
<dbReference type="AlphaFoldDB" id="A0A6A8A2R9"/>
<protein>
    <recommendedName>
        <fullName evidence="3">DUF4760 domain-containing protein</fullName>
    </recommendedName>
</protein>
<evidence type="ECO:0000313" key="2">
    <source>
        <dbReference type="EMBL" id="MQW08207.1"/>
    </source>
</evidence>
<sequence length="193" mass="22521">MIWGLLTVLSSVPNSEPAYTWWRANTSFLDVLAGVASVATLAALWFAAVSVRHNTQARNLAVVVDLYKSLTEQREKAFHSNLYQMTEEQFYVFQMFTLMEHCCFLVNSKAVSGAARDFLVDWLDQEIPEIEDQQQFRDRLDFATGQQLAEYRTYRAGFETREAQRLEKRLRGKIGSPEHFDRVLDARRRRFQR</sequence>
<reference evidence="2" key="1">
    <citation type="journal article" date="2013" name="Genome Biol.">
        <title>Comparative genomics of the core and accessory genomes of 48 Sinorhizobium strains comprising five genospecies.</title>
        <authorList>
            <person name="Sugawara M."/>
            <person name="Epstein B."/>
            <person name="Badgley B.D."/>
            <person name="Unno T."/>
            <person name="Xu L."/>
            <person name="Reese J."/>
            <person name="Gyaneshwar P."/>
            <person name="Denny R."/>
            <person name="Mudge J."/>
            <person name="Bharti A.K."/>
            <person name="Farmer A.D."/>
            <person name="May G.D."/>
            <person name="Woodward J.E."/>
            <person name="Medigue C."/>
            <person name="Vallenet D."/>
            <person name="Lajus A."/>
            <person name="Rouy Z."/>
            <person name="Martinez-Vaz B."/>
            <person name="Tiffin P."/>
            <person name="Young N.D."/>
            <person name="Sadowsky M.J."/>
        </authorList>
    </citation>
    <scope>NUCLEOTIDE SEQUENCE</scope>
    <source>
        <strain evidence="2">M30</strain>
    </source>
</reference>
<accession>A0A6A8A2R9</accession>